<feature type="compositionally biased region" description="Pro residues" evidence="6">
    <location>
        <begin position="705"/>
        <end position="716"/>
    </location>
</feature>
<comment type="subcellular location">
    <subcellularLocation>
        <location evidence="1">Cytoplasm</location>
        <location evidence="1">Cytoskeleton</location>
        <location evidence="1">Spindle</location>
    </subcellularLocation>
</comment>
<organism evidence="8 9">
    <name type="scientific">Absidia repens</name>
    <dbReference type="NCBI Taxonomy" id="90262"/>
    <lineage>
        <taxon>Eukaryota</taxon>
        <taxon>Fungi</taxon>
        <taxon>Fungi incertae sedis</taxon>
        <taxon>Mucoromycota</taxon>
        <taxon>Mucoromycotina</taxon>
        <taxon>Mucoromycetes</taxon>
        <taxon>Mucorales</taxon>
        <taxon>Cunninghamellaceae</taxon>
        <taxon>Absidia</taxon>
    </lineage>
</organism>
<proteinExistence type="inferred from homology"/>
<feature type="compositionally biased region" description="Basic and acidic residues" evidence="6">
    <location>
        <begin position="833"/>
        <end position="854"/>
    </location>
</feature>
<reference evidence="8 9" key="1">
    <citation type="submission" date="2016-07" db="EMBL/GenBank/DDBJ databases">
        <title>Pervasive Adenine N6-methylation of Active Genes in Fungi.</title>
        <authorList>
            <consortium name="DOE Joint Genome Institute"/>
            <person name="Mondo S.J."/>
            <person name="Dannebaum R.O."/>
            <person name="Kuo R.C."/>
            <person name="Labutti K."/>
            <person name="Haridas S."/>
            <person name="Kuo A."/>
            <person name="Salamov A."/>
            <person name="Ahrendt S.R."/>
            <person name="Lipzen A."/>
            <person name="Sullivan W."/>
            <person name="Andreopoulos W.B."/>
            <person name="Clum A."/>
            <person name="Lindquist E."/>
            <person name="Daum C."/>
            <person name="Ramamoorthy G.K."/>
            <person name="Gryganskyi A."/>
            <person name="Culley D."/>
            <person name="Magnuson J.K."/>
            <person name="James T.Y."/>
            <person name="O'Malley M.A."/>
            <person name="Stajich J.E."/>
            <person name="Spatafora J.W."/>
            <person name="Visel A."/>
            <person name="Grigoriev I.V."/>
        </authorList>
    </citation>
    <scope>NUCLEOTIDE SEQUENCE [LARGE SCALE GENOMIC DNA]</scope>
    <source>
        <strain evidence="8 9">NRRL 1336</strain>
    </source>
</reference>
<evidence type="ECO:0000256" key="4">
    <source>
        <dbReference type="ARBA" id="ARBA00022701"/>
    </source>
</evidence>
<keyword evidence="9" id="KW-1185">Reference proteome</keyword>
<gene>
    <name evidence="8" type="ORF">BCR42DRAFT_424066</name>
</gene>
<dbReference type="GO" id="GO:0005881">
    <property type="term" value="C:cytoplasmic microtubule"/>
    <property type="evidence" value="ECO:0007669"/>
    <property type="project" value="TreeGrafter"/>
</dbReference>
<evidence type="ECO:0000256" key="5">
    <source>
        <dbReference type="ARBA" id="ARBA00022776"/>
    </source>
</evidence>
<dbReference type="Proteomes" id="UP000193560">
    <property type="component" value="Unassembled WGS sequence"/>
</dbReference>
<dbReference type="InterPro" id="IPR016024">
    <property type="entry name" value="ARM-type_fold"/>
</dbReference>
<dbReference type="GO" id="GO:0008017">
    <property type="term" value="F:microtubule binding"/>
    <property type="evidence" value="ECO:0007669"/>
    <property type="project" value="TreeGrafter"/>
</dbReference>
<dbReference type="PANTHER" id="PTHR21567">
    <property type="entry name" value="CLASP"/>
    <property type="match status" value="1"/>
</dbReference>
<evidence type="ECO:0000256" key="2">
    <source>
        <dbReference type="ARBA" id="ARBA00009549"/>
    </source>
</evidence>
<evidence type="ECO:0000256" key="6">
    <source>
        <dbReference type="SAM" id="MobiDB-lite"/>
    </source>
</evidence>
<feature type="domain" description="CLASP N-terminal" evidence="7">
    <location>
        <begin position="19"/>
        <end position="247"/>
    </location>
</feature>
<evidence type="ECO:0000313" key="9">
    <source>
        <dbReference type="Proteomes" id="UP000193560"/>
    </source>
</evidence>
<feature type="compositionally biased region" description="Low complexity" evidence="6">
    <location>
        <begin position="905"/>
        <end position="923"/>
    </location>
</feature>
<feature type="compositionally biased region" description="Polar residues" evidence="6">
    <location>
        <begin position="983"/>
        <end position="1003"/>
    </location>
</feature>
<feature type="compositionally biased region" description="Low complexity" evidence="6">
    <location>
        <begin position="966"/>
        <end position="975"/>
    </location>
</feature>
<dbReference type="OrthoDB" id="46159at2759"/>
<dbReference type="GO" id="GO:1990023">
    <property type="term" value="C:mitotic spindle midzone"/>
    <property type="evidence" value="ECO:0007669"/>
    <property type="project" value="TreeGrafter"/>
</dbReference>
<keyword evidence="5" id="KW-0498">Mitosis</keyword>
<comment type="similarity">
    <text evidence="2">Belongs to the CLASP family.</text>
</comment>
<dbReference type="EMBL" id="MCGE01000028">
    <property type="protein sequence ID" value="ORZ09267.1"/>
    <property type="molecule type" value="Genomic_DNA"/>
</dbReference>
<dbReference type="GO" id="GO:0090307">
    <property type="term" value="P:mitotic spindle assembly"/>
    <property type="evidence" value="ECO:0007669"/>
    <property type="project" value="TreeGrafter"/>
</dbReference>
<dbReference type="STRING" id="90262.A0A1X2I4Y3"/>
<keyword evidence="5" id="KW-0131">Cell cycle</keyword>
<feature type="compositionally biased region" description="Acidic residues" evidence="6">
    <location>
        <begin position="813"/>
        <end position="824"/>
    </location>
</feature>
<evidence type="ECO:0000256" key="3">
    <source>
        <dbReference type="ARBA" id="ARBA00022618"/>
    </source>
</evidence>
<feature type="region of interest" description="Disordered" evidence="6">
    <location>
        <begin position="705"/>
        <end position="731"/>
    </location>
</feature>
<dbReference type="GO" id="GO:0005876">
    <property type="term" value="C:spindle microtubule"/>
    <property type="evidence" value="ECO:0007669"/>
    <property type="project" value="TreeGrafter"/>
</dbReference>
<name>A0A1X2I4Y3_9FUNG</name>
<keyword evidence="3" id="KW-0132">Cell division</keyword>
<dbReference type="PANTHER" id="PTHR21567:SF9">
    <property type="entry name" value="CLIP-ASSOCIATING PROTEIN"/>
    <property type="match status" value="1"/>
</dbReference>
<dbReference type="GO" id="GO:0051301">
    <property type="term" value="P:cell division"/>
    <property type="evidence" value="ECO:0007669"/>
    <property type="project" value="UniProtKB-KW"/>
</dbReference>
<dbReference type="InterPro" id="IPR011989">
    <property type="entry name" value="ARM-like"/>
</dbReference>
<feature type="region of interest" description="Disordered" evidence="6">
    <location>
        <begin position="260"/>
        <end position="312"/>
    </location>
</feature>
<dbReference type="Pfam" id="PF12348">
    <property type="entry name" value="CLASP_N"/>
    <property type="match status" value="1"/>
</dbReference>
<sequence length="1343" mass="149370">MQNSEIEIVNIASAKEVDTFFTKMAASFKDKETEHNWESRHKDITRLRGLLRGNALAKFIDVVVPGIRLMVDGITKSTESLRTTFALDAIHLVADIGVHLPKSLDGYMYDQFLNCLIRATSVAKKIVALQSKDAMIKFLYYANYYPKTPQLLWLAMNEKNNQVRHFVMLYIKTMLHAHAPKEQVRHSMDRSGGTDLIGKILDKGLTDATPIVRETCREPFWAFWYFWHDRGEALIRTLSPAILKPLEKSKASALALLTDPMAHSPPHSTPQHSVSPSSSNTSAGSHESSTKSRLATSNNGPTGLHKRSMSPSLLRSTSPLVFRHHVSTQQTQSATQGHTINQGLLSATTAATTTSTASNLRKSRVPGLTRKKSMLSVKRKQSILAMLQQDDLMVRVEGLQALSRKLSPYNNYPVDIATIQVDAGGGSNALTVDGATFQSVILTLFTSATLDQNPKLYEALSTWDSVMGVMVKLIPFDDYVQKLMLDCAIELPPPPPQQMQLQKKDDEWTKFTSASRSWSRTKWYLKRQDSMLADKIFNGLASLDGTTPTTTSQGPLMKKKQTLRPMDRRKLTKQWLIWMDELVCTVIGLDNSNDDDDPWLEETGEDPGLLRHGLGRAYWQDIFANHDDVASAWFESDSNVRQCLHLLLPMLLTSAPGSLWHDPLVTLVGHLRLINQKLFDMLVGTLDDAASSKISRILGIHLRPVFPPPPTLPPPNQTATTMDPPSSQGPAVNNEEIQQAILDEEPQQVNDANEQEPQMDDANEQEPQVDVAGEYEHQVGHENGQEHHGNHANGQESQADDTNEQEPQANDTNEQELQLDDANEQESYVNHANELESHVNQENEPESHVNHSIEQEPQADYEEGQMDHTNGAGHQVNLPNEESAIEMTTAPIISTDDIPGPQNEPSTSIHSSSSPSSPYASPPFATIQPAEHAKDDEPSMEPVCIPSPIPTLSPTIAHSIHQETKQSQSQLTSSSDTPLIPAPTSTASLVSEKQNSQPNSIPATRQHIPYYSPNPQQQQTSAPWLEVFEANQRSDGPRDKAAPLYQMIDKLQHYGQQSLGDGVSVTHQQHGAVFRKLMRISKESPIQKKWDQGGLDEQPGCEVWASAKNDGGNYVELMQVILQHLAATGPGLECCNLALLDLVRQLAMAQTGLMRFYEMKLDRHGMTLESRLLEQLLVKRGNLDPTICTAAEDAMEAVLVGLEPQTVFDIFLAYLTYRLTVSDTNVVVAEEVDNKPRYDPVASAFMFLGQSVGQVNNTLFIEEWLIRGGVAMFIKGVNHGLIQVRKACVHAMVAFQEILGDDFYLFFGSNLRQDQLDLIRHYVHKSIKKKASLRQLCANGHLK</sequence>
<keyword evidence="4" id="KW-0493">Microtubule</keyword>
<feature type="region of interest" description="Disordered" evidence="6">
    <location>
        <begin position="781"/>
        <end position="1008"/>
    </location>
</feature>
<dbReference type="Gene3D" id="1.25.10.10">
    <property type="entry name" value="Leucine-rich Repeat Variant"/>
    <property type="match status" value="2"/>
</dbReference>
<evidence type="ECO:0000313" key="8">
    <source>
        <dbReference type="EMBL" id="ORZ09267.1"/>
    </source>
</evidence>
<evidence type="ECO:0000256" key="1">
    <source>
        <dbReference type="ARBA" id="ARBA00004186"/>
    </source>
</evidence>
<feature type="compositionally biased region" description="Low complexity" evidence="6">
    <location>
        <begin position="264"/>
        <end position="286"/>
    </location>
</feature>
<dbReference type="InterPro" id="IPR024395">
    <property type="entry name" value="CLASP_N_dom"/>
</dbReference>
<accession>A0A1X2I4Y3</accession>
<dbReference type="SUPFAM" id="SSF48371">
    <property type="entry name" value="ARM repeat"/>
    <property type="match status" value="1"/>
</dbReference>
<protein>
    <submittedName>
        <fullName evidence="8">Clasp N terminal-domain-containing protein</fullName>
    </submittedName>
</protein>
<dbReference type="GO" id="GO:0005815">
    <property type="term" value="C:microtubule organizing center"/>
    <property type="evidence" value="ECO:0007669"/>
    <property type="project" value="TreeGrafter"/>
</dbReference>
<comment type="caution">
    <text evidence="8">The sequence shown here is derived from an EMBL/GenBank/DDBJ whole genome shotgun (WGS) entry which is preliminary data.</text>
</comment>
<feature type="compositionally biased region" description="Polar residues" evidence="6">
    <location>
        <begin position="291"/>
        <end position="301"/>
    </location>
</feature>
<evidence type="ECO:0000259" key="7">
    <source>
        <dbReference type="Pfam" id="PF12348"/>
    </source>
</evidence>